<feature type="compositionally biased region" description="Polar residues" evidence="1">
    <location>
        <begin position="295"/>
        <end position="304"/>
    </location>
</feature>
<accession>A0A197K371</accession>
<feature type="region of interest" description="Disordered" evidence="1">
    <location>
        <begin position="181"/>
        <end position="250"/>
    </location>
</feature>
<keyword evidence="4" id="KW-1185">Reference proteome</keyword>
<gene>
    <name evidence="3" type="ORF">K457DRAFT_135796</name>
</gene>
<dbReference type="OrthoDB" id="2396415at2759"/>
<evidence type="ECO:0000313" key="4">
    <source>
        <dbReference type="Proteomes" id="UP000078512"/>
    </source>
</evidence>
<feature type="compositionally biased region" description="Low complexity" evidence="1">
    <location>
        <begin position="352"/>
        <end position="378"/>
    </location>
</feature>
<evidence type="ECO:0000256" key="1">
    <source>
        <dbReference type="SAM" id="MobiDB-lite"/>
    </source>
</evidence>
<feature type="transmembrane region" description="Helical" evidence="2">
    <location>
        <begin position="46"/>
        <end position="67"/>
    </location>
</feature>
<name>A0A197K371_9FUNG</name>
<keyword evidence="2" id="KW-0812">Transmembrane</keyword>
<proteinExistence type="predicted"/>
<protein>
    <recommendedName>
        <fullName evidence="5">MARVEL domain-containing protein</fullName>
    </recommendedName>
</protein>
<feature type="compositionally biased region" description="Low complexity" evidence="1">
    <location>
        <begin position="403"/>
        <end position="421"/>
    </location>
</feature>
<evidence type="ECO:0000313" key="3">
    <source>
        <dbReference type="EMBL" id="OAQ31638.1"/>
    </source>
</evidence>
<evidence type="ECO:0000256" key="2">
    <source>
        <dbReference type="SAM" id="Phobius"/>
    </source>
</evidence>
<feature type="compositionally biased region" description="Low complexity" evidence="1">
    <location>
        <begin position="210"/>
        <end position="223"/>
    </location>
</feature>
<sequence>MNFSPTSRTLFLVQLGTFFSGLIVVICCCLYVSAYPKSPDAESVSGIAIGTLIFSLISTIVTLVLVLRQKSGRTVNAAIEGSWVGVAILLWVLASIGGIAKPANNMTHVSCKVLPSGKDTDDKNYIRACQSMFASTAFCILSAILFIVTAVILITFAIQRAVRDKKAAQVKVGGSYALGPSPSEYRRAEQNGEVPTTNGAGSEEPKDIEATSPTTDPAPATSTGGFSETVYQDPVLPTTTPAATHSTLGAGVATPAPVHVSAAADPHSGYNTYTSTGNSGHVLQPSYQSASNLYDYNNTVTSHPNQGSNNGSLGQGSSGHFQQSSAMSNMSANAYDQYNPYASAGNLYANQQPLQQQQQPYQQQQSYQQQQQPMYPQQTMGPHSQGAYPMMGPPHQQSPYGTQYMNNSNQQQQYQQQHQQGPYPPIMAMPQPEHF</sequence>
<feature type="transmembrane region" description="Helical" evidence="2">
    <location>
        <begin position="12"/>
        <end position="34"/>
    </location>
</feature>
<organism evidence="3 4">
    <name type="scientific">Linnemannia elongata AG-77</name>
    <dbReference type="NCBI Taxonomy" id="1314771"/>
    <lineage>
        <taxon>Eukaryota</taxon>
        <taxon>Fungi</taxon>
        <taxon>Fungi incertae sedis</taxon>
        <taxon>Mucoromycota</taxon>
        <taxon>Mortierellomycotina</taxon>
        <taxon>Mortierellomycetes</taxon>
        <taxon>Mortierellales</taxon>
        <taxon>Mortierellaceae</taxon>
        <taxon>Linnemannia</taxon>
    </lineage>
</organism>
<evidence type="ECO:0008006" key="5">
    <source>
        <dbReference type="Google" id="ProtNLM"/>
    </source>
</evidence>
<feature type="transmembrane region" description="Helical" evidence="2">
    <location>
        <begin position="132"/>
        <end position="158"/>
    </location>
</feature>
<dbReference type="EMBL" id="KV442028">
    <property type="protein sequence ID" value="OAQ31638.1"/>
    <property type="molecule type" value="Genomic_DNA"/>
</dbReference>
<feature type="transmembrane region" description="Helical" evidence="2">
    <location>
        <begin position="79"/>
        <end position="100"/>
    </location>
</feature>
<feature type="compositionally biased region" description="Polar residues" evidence="1">
    <location>
        <begin position="237"/>
        <end position="247"/>
    </location>
</feature>
<feature type="region of interest" description="Disordered" evidence="1">
    <location>
        <begin position="352"/>
        <end position="435"/>
    </location>
</feature>
<keyword evidence="2" id="KW-0472">Membrane</keyword>
<dbReference type="AlphaFoldDB" id="A0A197K371"/>
<feature type="region of interest" description="Disordered" evidence="1">
    <location>
        <begin position="295"/>
        <end position="325"/>
    </location>
</feature>
<dbReference type="Proteomes" id="UP000078512">
    <property type="component" value="Unassembled WGS sequence"/>
</dbReference>
<keyword evidence="2" id="KW-1133">Transmembrane helix</keyword>
<reference evidence="3 4" key="1">
    <citation type="submission" date="2016-05" db="EMBL/GenBank/DDBJ databases">
        <title>Genome sequencing reveals origins of a unique bacterial endosymbiosis in the earliest lineages of terrestrial Fungi.</title>
        <authorList>
            <consortium name="DOE Joint Genome Institute"/>
            <person name="Uehling J."/>
            <person name="Gryganskyi A."/>
            <person name="Hameed K."/>
            <person name="Tschaplinski T."/>
            <person name="Misztal P."/>
            <person name="Wu S."/>
            <person name="Desiro A."/>
            <person name="Vande Pol N."/>
            <person name="Du Z.-Y."/>
            <person name="Zienkiewicz A."/>
            <person name="Zienkiewicz K."/>
            <person name="Morin E."/>
            <person name="Tisserant E."/>
            <person name="Splivallo R."/>
            <person name="Hainaut M."/>
            <person name="Henrissat B."/>
            <person name="Ohm R."/>
            <person name="Kuo A."/>
            <person name="Yan J."/>
            <person name="Lipzen A."/>
            <person name="Nolan M."/>
            <person name="Labutti K."/>
            <person name="Barry K."/>
            <person name="Goldstein A."/>
            <person name="Labbe J."/>
            <person name="Schadt C."/>
            <person name="Tuskan G."/>
            <person name="Grigoriev I."/>
            <person name="Martin F."/>
            <person name="Vilgalys R."/>
            <person name="Bonito G."/>
        </authorList>
    </citation>
    <scope>NUCLEOTIDE SEQUENCE [LARGE SCALE GENOMIC DNA]</scope>
    <source>
        <strain evidence="3 4">AG-77</strain>
    </source>
</reference>